<keyword evidence="3" id="KW-1185">Reference proteome</keyword>
<feature type="compositionally biased region" description="Acidic residues" evidence="1">
    <location>
        <begin position="36"/>
        <end position="46"/>
    </location>
</feature>
<reference evidence="2" key="1">
    <citation type="submission" date="2023-08" db="EMBL/GenBank/DDBJ databases">
        <title>A de novo genome assembly of Solanum verrucosum Schlechtendal, a Mexican diploid species geographically isolated from the other diploid A-genome species in potato relatives.</title>
        <authorList>
            <person name="Hosaka K."/>
        </authorList>
    </citation>
    <scope>NUCLEOTIDE SEQUENCE</scope>
    <source>
        <tissue evidence="2">Young leaves</tissue>
    </source>
</reference>
<protein>
    <submittedName>
        <fullName evidence="2">Uncharacterized protein</fullName>
    </submittedName>
</protein>
<feature type="compositionally biased region" description="Basic and acidic residues" evidence="1">
    <location>
        <begin position="48"/>
        <end position="59"/>
    </location>
</feature>
<proteinExistence type="predicted"/>
<evidence type="ECO:0000313" key="2">
    <source>
        <dbReference type="EMBL" id="WMV28493.1"/>
    </source>
</evidence>
<evidence type="ECO:0000313" key="3">
    <source>
        <dbReference type="Proteomes" id="UP001234989"/>
    </source>
</evidence>
<feature type="region of interest" description="Disordered" evidence="1">
    <location>
        <begin position="31"/>
        <end position="66"/>
    </location>
</feature>
<dbReference type="EMBL" id="CP133616">
    <property type="protein sequence ID" value="WMV28493.1"/>
    <property type="molecule type" value="Genomic_DNA"/>
</dbReference>
<organism evidence="2 3">
    <name type="scientific">Solanum verrucosum</name>
    <dbReference type="NCBI Taxonomy" id="315347"/>
    <lineage>
        <taxon>Eukaryota</taxon>
        <taxon>Viridiplantae</taxon>
        <taxon>Streptophyta</taxon>
        <taxon>Embryophyta</taxon>
        <taxon>Tracheophyta</taxon>
        <taxon>Spermatophyta</taxon>
        <taxon>Magnoliopsida</taxon>
        <taxon>eudicotyledons</taxon>
        <taxon>Gunneridae</taxon>
        <taxon>Pentapetalae</taxon>
        <taxon>asterids</taxon>
        <taxon>lamiids</taxon>
        <taxon>Solanales</taxon>
        <taxon>Solanaceae</taxon>
        <taxon>Solanoideae</taxon>
        <taxon>Solaneae</taxon>
        <taxon>Solanum</taxon>
    </lineage>
</organism>
<dbReference type="AlphaFoldDB" id="A0AAF0TX98"/>
<evidence type="ECO:0000256" key="1">
    <source>
        <dbReference type="SAM" id="MobiDB-lite"/>
    </source>
</evidence>
<dbReference type="Proteomes" id="UP001234989">
    <property type="component" value="Chromosome 5"/>
</dbReference>
<sequence length="66" mass="7597">MIIYLLTKKIMEMVRKIMTMLVTLIMCPNKDNNGDDKDDADDDNDGYGDNKDDGDSRNDDYDDENT</sequence>
<name>A0AAF0TX98_SOLVR</name>
<accession>A0AAF0TX98</accession>
<gene>
    <name evidence="2" type="ORF">MTR67_021878</name>
</gene>